<evidence type="ECO:0000256" key="2">
    <source>
        <dbReference type="ARBA" id="ARBA00022679"/>
    </source>
</evidence>
<dbReference type="OrthoDB" id="9805576at2"/>
<evidence type="ECO:0000313" key="6">
    <source>
        <dbReference type="EMBL" id="TCS85986.1"/>
    </source>
</evidence>
<proteinExistence type="inferred from homology"/>
<feature type="domain" description="Carbohydrate kinase FGGY N-terminal" evidence="4">
    <location>
        <begin position="7"/>
        <end position="247"/>
    </location>
</feature>
<name>A0A4R3KPX5_9SPHI</name>
<accession>A0A4R3KPX5</accession>
<dbReference type="GO" id="GO:0016301">
    <property type="term" value="F:kinase activity"/>
    <property type="evidence" value="ECO:0007669"/>
    <property type="project" value="UniProtKB-KW"/>
</dbReference>
<sequence length="489" mass="53389">MDSATAYFIGIDIGTQGARCILADEKGNVLAGSEEPFPLSDASREEQSPEAWWNACLFTLLKLVGDVRRGIDLSAVKALSVTSTSGTVIPLDKANIPLHNALMYSDKRSEKEALCCRQTAQRFYPEGFTGFNSSCGLPKILWFAQTFPEKAARIGRWAHAADYITGRISNTWGISDFTNALKSGFDLQKEQWPAYLHEQLSLKREWFPEIVPSGTPIGTMDPVLARELGLREGIRVVAGMTDGCASQVASGAVEPGTWNTTIGTTLVVKGVTRDALNDPEDRFYSHRHPEGYWMPGGASNTGADWVGEFSKIQDLQVLDKQAAKLLPGGQLAYPLRQEGERFPFIAPHARGFSPEGLSLPAAFLANLEGVAYVERYAFELVEMLSGEKVKAVYSAGGGSSSLTWLTIRSNVLNKPVYLMKEVSGAMGAAILAASRTHFGSLGQAARSMTKVSRKILPVPELAAPYERYYSAFIRLMQEKGFMDKEKGHA</sequence>
<keyword evidence="3 6" id="KW-0418">Kinase</keyword>
<comment type="caution">
    <text evidence="6">The sequence shown here is derived from an EMBL/GenBank/DDBJ whole genome shotgun (WGS) entry which is preliminary data.</text>
</comment>
<dbReference type="PIRSF" id="PIRSF000538">
    <property type="entry name" value="GlpK"/>
    <property type="match status" value="1"/>
</dbReference>
<dbReference type="InterPro" id="IPR018484">
    <property type="entry name" value="FGGY_N"/>
</dbReference>
<dbReference type="GO" id="GO:0005975">
    <property type="term" value="P:carbohydrate metabolic process"/>
    <property type="evidence" value="ECO:0007669"/>
    <property type="project" value="InterPro"/>
</dbReference>
<dbReference type="InterPro" id="IPR050406">
    <property type="entry name" value="FGGY_Carb_Kinase"/>
</dbReference>
<evidence type="ECO:0000259" key="5">
    <source>
        <dbReference type="Pfam" id="PF02782"/>
    </source>
</evidence>
<evidence type="ECO:0000259" key="4">
    <source>
        <dbReference type="Pfam" id="PF00370"/>
    </source>
</evidence>
<organism evidence="6 7">
    <name type="scientific">Anseongella ginsenosidimutans</name>
    <dbReference type="NCBI Taxonomy" id="496056"/>
    <lineage>
        <taxon>Bacteria</taxon>
        <taxon>Pseudomonadati</taxon>
        <taxon>Bacteroidota</taxon>
        <taxon>Sphingobacteriia</taxon>
        <taxon>Sphingobacteriales</taxon>
        <taxon>Sphingobacteriaceae</taxon>
        <taxon>Anseongella</taxon>
    </lineage>
</organism>
<keyword evidence="7" id="KW-1185">Reference proteome</keyword>
<dbReference type="EMBL" id="SMAD01000009">
    <property type="protein sequence ID" value="TCS85986.1"/>
    <property type="molecule type" value="Genomic_DNA"/>
</dbReference>
<evidence type="ECO:0000256" key="1">
    <source>
        <dbReference type="ARBA" id="ARBA00009156"/>
    </source>
</evidence>
<dbReference type="AlphaFoldDB" id="A0A4R3KPX5"/>
<dbReference type="SUPFAM" id="SSF53067">
    <property type="entry name" value="Actin-like ATPase domain"/>
    <property type="match status" value="2"/>
</dbReference>
<keyword evidence="2" id="KW-0808">Transferase</keyword>
<protein>
    <submittedName>
        <fullName evidence="6">Sugar (Pentulose or hexulose) kinase</fullName>
    </submittedName>
</protein>
<dbReference type="RefSeq" id="WP_132129796.1">
    <property type="nucleotide sequence ID" value="NZ_CP042432.1"/>
</dbReference>
<dbReference type="InterPro" id="IPR018485">
    <property type="entry name" value="FGGY_C"/>
</dbReference>
<evidence type="ECO:0000256" key="3">
    <source>
        <dbReference type="ARBA" id="ARBA00022777"/>
    </source>
</evidence>
<comment type="similarity">
    <text evidence="1">Belongs to the FGGY kinase family.</text>
</comment>
<feature type="domain" description="Carbohydrate kinase FGGY C-terminal" evidence="5">
    <location>
        <begin position="260"/>
        <end position="433"/>
    </location>
</feature>
<gene>
    <name evidence="6" type="ORF">EDD80_10910</name>
</gene>
<evidence type="ECO:0000313" key="7">
    <source>
        <dbReference type="Proteomes" id="UP000295807"/>
    </source>
</evidence>
<dbReference type="InterPro" id="IPR000577">
    <property type="entry name" value="Carb_kinase_FGGY"/>
</dbReference>
<dbReference type="CDD" id="cd07783">
    <property type="entry name" value="ASKHA_NBD_FGGY_SePSK_AtXK1-like"/>
    <property type="match status" value="1"/>
</dbReference>
<dbReference type="Gene3D" id="3.30.420.40">
    <property type="match status" value="2"/>
</dbReference>
<dbReference type="InterPro" id="IPR043129">
    <property type="entry name" value="ATPase_NBD"/>
</dbReference>
<dbReference type="Proteomes" id="UP000295807">
    <property type="component" value="Unassembled WGS sequence"/>
</dbReference>
<dbReference type="PANTHER" id="PTHR43095">
    <property type="entry name" value="SUGAR KINASE"/>
    <property type="match status" value="1"/>
</dbReference>
<dbReference type="Pfam" id="PF02782">
    <property type="entry name" value="FGGY_C"/>
    <property type="match status" value="1"/>
</dbReference>
<dbReference type="Pfam" id="PF00370">
    <property type="entry name" value="FGGY_N"/>
    <property type="match status" value="1"/>
</dbReference>
<reference evidence="6 7" key="1">
    <citation type="submission" date="2019-03" db="EMBL/GenBank/DDBJ databases">
        <title>Genomic Encyclopedia of Type Strains, Phase IV (KMG-IV): sequencing the most valuable type-strain genomes for metagenomic binning, comparative biology and taxonomic classification.</title>
        <authorList>
            <person name="Goeker M."/>
        </authorList>
    </citation>
    <scope>NUCLEOTIDE SEQUENCE [LARGE SCALE GENOMIC DNA]</scope>
    <source>
        <strain evidence="6 7">DSM 21100</strain>
    </source>
</reference>